<evidence type="ECO:0000313" key="2">
    <source>
        <dbReference type="Proteomes" id="UP000070107"/>
    </source>
</evidence>
<gene>
    <name evidence="1" type="ORF">ATN84_22570</name>
</gene>
<keyword evidence="2" id="KW-1185">Reference proteome</keyword>
<comment type="caution">
    <text evidence="1">The sequence shown here is derived from an EMBL/GenBank/DDBJ whole genome shotgun (WGS) entry which is preliminary data.</text>
</comment>
<dbReference type="Proteomes" id="UP000070107">
    <property type="component" value="Unassembled WGS sequence"/>
</dbReference>
<dbReference type="EMBL" id="LNTU01000041">
    <property type="protein sequence ID" value="KXF74682.1"/>
    <property type="molecule type" value="Genomic_DNA"/>
</dbReference>
<protein>
    <recommendedName>
        <fullName evidence="3">DUF4352 domain-containing protein</fullName>
    </recommendedName>
</protein>
<dbReference type="STRING" id="1494590.ATN84_22570"/>
<sequence length="183" mass="19649">MKHLVWIILAMLLLLATVAIGALTDITDLRRAREWNITQAGQAGAELHGVHVRVAQVWAATAPSRPERAVIVVRLALRSNEAARQAWIGCDVSLSDGSGRVWRPLQTANTDGAIKAISPDGESKGRCTPVPYNAPPEGQEILSDQLFLVPADLLKGAKLRVSALGTRPDGLEFPITPAVRALQ</sequence>
<dbReference type="RefSeq" id="WP_068885254.1">
    <property type="nucleotide sequence ID" value="NZ_LNTU01000041.1"/>
</dbReference>
<reference evidence="1 2" key="1">
    <citation type="submission" date="2015-11" db="EMBL/GenBank/DDBJ databases">
        <title>Draft genome sequence of Paramesorhizobium deserti A-3-E, a strain highly resistant to diverse beta-lactam antibiotics.</title>
        <authorList>
            <person name="Lv R."/>
            <person name="Yang X."/>
            <person name="Fang N."/>
            <person name="Guo J."/>
            <person name="Luo X."/>
            <person name="Peng F."/>
            <person name="Yang R."/>
            <person name="Cui Y."/>
            <person name="Fang C."/>
            <person name="Song Y."/>
        </authorList>
    </citation>
    <scope>NUCLEOTIDE SEQUENCE [LARGE SCALE GENOMIC DNA]</scope>
    <source>
        <strain evidence="1 2">A-3-E</strain>
    </source>
</reference>
<organism evidence="1 2">
    <name type="scientific">Paramesorhizobium deserti</name>
    <dbReference type="NCBI Taxonomy" id="1494590"/>
    <lineage>
        <taxon>Bacteria</taxon>
        <taxon>Pseudomonadati</taxon>
        <taxon>Pseudomonadota</taxon>
        <taxon>Alphaproteobacteria</taxon>
        <taxon>Hyphomicrobiales</taxon>
        <taxon>Phyllobacteriaceae</taxon>
        <taxon>Paramesorhizobium</taxon>
    </lineage>
</organism>
<dbReference type="OrthoDB" id="7348044at2"/>
<dbReference type="AlphaFoldDB" id="A0A135HN95"/>
<accession>A0A135HN95</accession>
<proteinExistence type="predicted"/>
<evidence type="ECO:0000313" key="1">
    <source>
        <dbReference type="EMBL" id="KXF74682.1"/>
    </source>
</evidence>
<evidence type="ECO:0008006" key="3">
    <source>
        <dbReference type="Google" id="ProtNLM"/>
    </source>
</evidence>
<name>A0A135HN95_9HYPH</name>